<evidence type="ECO:0000256" key="1">
    <source>
        <dbReference type="ARBA" id="ARBA00023125"/>
    </source>
</evidence>
<feature type="domain" description="Cas12f1-like TNB" evidence="2">
    <location>
        <begin position="295"/>
        <end position="356"/>
    </location>
</feature>
<evidence type="ECO:0000259" key="2">
    <source>
        <dbReference type="Pfam" id="PF07282"/>
    </source>
</evidence>
<dbReference type="InterPro" id="IPR010095">
    <property type="entry name" value="Cas12f1-like_TNB"/>
</dbReference>
<name>A0A1I1R7C2_9BURK</name>
<proteinExistence type="predicted"/>
<keyword evidence="1" id="KW-0238">DNA-binding</keyword>
<dbReference type="STRING" id="1164594.SAMN05216204_12161"/>
<sequence>MLRALAGQAQGWASNLSNRGRRLSRSISDSVLRHEVMWINACQLWNATNANQNATLRTGTGPTSISQAATRITRRWFDNYVKRYDLPDPDGLPLQFNQLSAKFEAVKDTKHRHFGYWVTLSTLERGKRIRVPVEPHAYFAAAGGIVAKTLTLRTKDGALYLDIVRDVPTERWHRPGVPLLALDLGLRNFLASSEGDIRGENFIDTLGRYDRQLQATTKGLQNAGIVRLTDCARYRRLAVRIRRYIKNNVQRWVRSLLQAHSPEEVILEKLNFVAENSGLGRRMNRLLRGFGQAVFKQCIKSWSELKEFKVTEVEAAYTSQMCSSCGFVHRANRKGNSFGCLSCGYLAHADVNAAKNQRGRSAAGAPTSTGSRHERWVSALREWLVRLRTGLLEASPGSTLHSRLVWRACTGIAVLMNEKRSAGKCGAARKVLQEFTLTLDRVSDACLYEKITWLVTTEAGSPALAVSTD</sequence>
<keyword evidence="4" id="KW-1185">Reference proteome</keyword>
<evidence type="ECO:0000313" key="4">
    <source>
        <dbReference type="Proteomes" id="UP000198639"/>
    </source>
</evidence>
<gene>
    <name evidence="3" type="ORF">SAMN05216204_12161</name>
</gene>
<reference evidence="4" key="1">
    <citation type="submission" date="2016-10" db="EMBL/GenBank/DDBJ databases">
        <authorList>
            <person name="Varghese N."/>
            <person name="Submissions S."/>
        </authorList>
    </citation>
    <scope>NUCLEOTIDE SEQUENCE [LARGE SCALE GENOMIC DNA]</scope>
    <source>
        <strain evidence="4">CGMCC 1.12041</strain>
    </source>
</reference>
<dbReference type="Pfam" id="PF07282">
    <property type="entry name" value="Cas12f1-like_TNB"/>
    <property type="match status" value="1"/>
</dbReference>
<protein>
    <submittedName>
        <fullName evidence="3">Putative transposase</fullName>
    </submittedName>
</protein>
<organism evidence="3 4">
    <name type="scientific">Massilia yuzhufengensis</name>
    <dbReference type="NCBI Taxonomy" id="1164594"/>
    <lineage>
        <taxon>Bacteria</taxon>
        <taxon>Pseudomonadati</taxon>
        <taxon>Pseudomonadota</taxon>
        <taxon>Betaproteobacteria</taxon>
        <taxon>Burkholderiales</taxon>
        <taxon>Oxalobacteraceae</taxon>
        <taxon>Telluria group</taxon>
        <taxon>Massilia</taxon>
    </lineage>
</organism>
<dbReference type="EMBL" id="FOLD01000021">
    <property type="protein sequence ID" value="SFD30209.1"/>
    <property type="molecule type" value="Genomic_DNA"/>
</dbReference>
<dbReference type="Proteomes" id="UP000198639">
    <property type="component" value="Unassembled WGS sequence"/>
</dbReference>
<dbReference type="AlphaFoldDB" id="A0A1I1R7C2"/>
<evidence type="ECO:0000313" key="3">
    <source>
        <dbReference type="EMBL" id="SFD30209.1"/>
    </source>
</evidence>
<dbReference type="GO" id="GO:0003677">
    <property type="term" value="F:DNA binding"/>
    <property type="evidence" value="ECO:0007669"/>
    <property type="project" value="UniProtKB-KW"/>
</dbReference>
<accession>A0A1I1R7C2</accession>